<evidence type="ECO:0000313" key="11">
    <source>
        <dbReference type="EMBL" id="SPO20079.1"/>
    </source>
</evidence>
<name>A0A5C3DSV9_9BASI</name>
<feature type="region of interest" description="Disordered" evidence="9">
    <location>
        <begin position="1"/>
        <end position="37"/>
    </location>
</feature>
<protein>
    <submittedName>
        <fullName evidence="11">Related to metalloprotease</fullName>
    </submittedName>
</protein>
<evidence type="ECO:0000313" key="12">
    <source>
        <dbReference type="Proteomes" id="UP000324022"/>
    </source>
</evidence>
<dbReference type="CDD" id="cd04275">
    <property type="entry name" value="ZnMc_pappalysin_like"/>
    <property type="match status" value="1"/>
</dbReference>
<dbReference type="Gene3D" id="3.40.390.10">
    <property type="entry name" value="Collagenase (Catalytic Domain)"/>
    <property type="match status" value="1"/>
</dbReference>
<evidence type="ECO:0000256" key="4">
    <source>
        <dbReference type="ARBA" id="ARBA00022729"/>
    </source>
</evidence>
<evidence type="ECO:0000256" key="3">
    <source>
        <dbReference type="ARBA" id="ARBA00022723"/>
    </source>
</evidence>
<dbReference type="PANTHER" id="PTHR47466:SF1">
    <property type="entry name" value="METALLOPROTEASE MEP1 (AFU_ORTHOLOGUE AFUA_1G07730)-RELATED"/>
    <property type="match status" value="1"/>
</dbReference>
<dbReference type="GO" id="GO:0006508">
    <property type="term" value="P:proteolysis"/>
    <property type="evidence" value="ECO:0007669"/>
    <property type="project" value="UniProtKB-KW"/>
</dbReference>
<keyword evidence="12" id="KW-1185">Reference proteome</keyword>
<dbReference type="SUPFAM" id="SSF55486">
    <property type="entry name" value="Metalloproteases ('zincins'), catalytic domain"/>
    <property type="match status" value="1"/>
</dbReference>
<dbReference type="AlphaFoldDB" id="A0A5C3DSV9"/>
<evidence type="ECO:0000259" key="10">
    <source>
        <dbReference type="Pfam" id="PF05572"/>
    </source>
</evidence>
<evidence type="ECO:0000256" key="2">
    <source>
        <dbReference type="ARBA" id="ARBA00022670"/>
    </source>
</evidence>
<keyword evidence="3" id="KW-0479">Metal-binding</keyword>
<organism evidence="11 12">
    <name type="scientific">Ustilago trichophora</name>
    <dbReference type="NCBI Taxonomy" id="86804"/>
    <lineage>
        <taxon>Eukaryota</taxon>
        <taxon>Fungi</taxon>
        <taxon>Dikarya</taxon>
        <taxon>Basidiomycota</taxon>
        <taxon>Ustilaginomycotina</taxon>
        <taxon>Ustilaginomycetes</taxon>
        <taxon>Ustilaginales</taxon>
        <taxon>Ustilaginaceae</taxon>
        <taxon>Ustilago</taxon>
    </lineage>
</organism>
<dbReference type="Proteomes" id="UP000324022">
    <property type="component" value="Unassembled WGS sequence"/>
</dbReference>
<keyword evidence="7 11" id="KW-0482">Metalloprotease</keyword>
<keyword evidence="4" id="KW-0732">Signal</keyword>
<keyword evidence="5" id="KW-0378">Hydrolase</keyword>
<comment type="similarity">
    <text evidence="1">Belongs to the peptidase M43B family.</text>
</comment>
<gene>
    <name evidence="11" type="ORF">UTRI_00474_B</name>
</gene>
<dbReference type="InterPro" id="IPR024079">
    <property type="entry name" value="MetalloPept_cat_dom_sf"/>
</dbReference>
<sequence length="310" mass="34263">MAHSTTLGKIHKLARRETNPFEGSKFGCGAPENTDPKVDEHIQSLVKAERERLADLGQKLSITSSQGESGNTHALTDSQLLAQQPKTVQVVWHVIHDGPEGDLTPDQIKAQMDVLNNDFKDAGFVFNLQESKKVENKEWSREISGITPLHLEMEKALHKGDMKTLNLYSLKIKPGPQGFTTGFSQYPWVVQQRGLFHDAVVIHYATVPGVFQKDYEVNHGKALTHESGHWFGLKHVFENVCNAPGDSVDDTPPQAGPSDGCPTTAPDTCPGGGVDSIHNHMDYTVDRCKTEFTEGQIVRMQAIAKEYRGL</sequence>
<feature type="domain" description="Peptidase M43 pregnancy-associated plasma-A" evidence="10">
    <location>
        <begin position="211"/>
        <end position="303"/>
    </location>
</feature>
<feature type="region of interest" description="Disordered" evidence="9">
    <location>
        <begin position="245"/>
        <end position="267"/>
    </location>
</feature>
<dbReference type="InterPro" id="IPR008754">
    <property type="entry name" value="Peptidase_M43"/>
</dbReference>
<dbReference type="EMBL" id="OOIN01000001">
    <property type="protein sequence ID" value="SPO20079.1"/>
    <property type="molecule type" value="Genomic_DNA"/>
</dbReference>
<evidence type="ECO:0000256" key="9">
    <source>
        <dbReference type="SAM" id="MobiDB-lite"/>
    </source>
</evidence>
<evidence type="ECO:0000256" key="1">
    <source>
        <dbReference type="ARBA" id="ARBA00008721"/>
    </source>
</evidence>
<evidence type="ECO:0000256" key="8">
    <source>
        <dbReference type="ARBA" id="ARBA00023157"/>
    </source>
</evidence>
<keyword evidence="6" id="KW-0862">Zinc</keyword>
<evidence type="ECO:0000256" key="6">
    <source>
        <dbReference type="ARBA" id="ARBA00022833"/>
    </source>
</evidence>
<reference evidence="11 12" key="1">
    <citation type="submission" date="2018-03" db="EMBL/GenBank/DDBJ databases">
        <authorList>
            <person name="Guldener U."/>
        </authorList>
    </citation>
    <scope>NUCLEOTIDE SEQUENCE [LARGE SCALE GENOMIC DNA]</scope>
    <source>
        <strain evidence="11 12">NBRC100155</strain>
    </source>
</reference>
<accession>A0A5C3DSV9</accession>
<keyword evidence="8" id="KW-1015">Disulfide bond</keyword>
<keyword evidence="2 11" id="KW-0645">Protease</keyword>
<evidence type="ECO:0000256" key="5">
    <source>
        <dbReference type="ARBA" id="ARBA00022801"/>
    </source>
</evidence>
<dbReference type="GO" id="GO:0008237">
    <property type="term" value="F:metallopeptidase activity"/>
    <property type="evidence" value="ECO:0007669"/>
    <property type="project" value="UniProtKB-KW"/>
</dbReference>
<dbReference type="OrthoDB" id="536211at2759"/>
<proteinExistence type="inferred from homology"/>
<dbReference type="PANTHER" id="PTHR47466">
    <property type="match status" value="1"/>
</dbReference>
<evidence type="ECO:0000256" key="7">
    <source>
        <dbReference type="ARBA" id="ARBA00023049"/>
    </source>
</evidence>
<dbReference type="GO" id="GO:0046872">
    <property type="term" value="F:metal ion binding"/>
    <property type="evidence" value="ECO:0007669"/>
    <property type="project" value="UniProtKB-KW"/>
</dbReference>
<dbReference type="Pfam" id="PF05572">
    <property type="entry name" value="Peptidase_M43"/>
    <property type="match status" value="1"/>
</dbReference>